<gene>
    <name evidence="2" type="ORF">SAMN05660461_4587</name>
</gene>
<dbReference type="STRING" id="393003.SAMN05660461_4587"/>
<name>A0A1T5P7N7_9BACT</name>
<protein>
    <submittedName>
        <fullName evidence="2">Conserved protein containing a Zn-ribbon-like motif, possibly RNA-binding</fullName>
    </submittedName>
</protein>
<dbReference type="PANTHER" id="PTHR35525">
    <property type="entry name" value="BLL6575 PROTEIN"/>
    <property type="match status" value="1"/>
</dbReference>
<dbReference type="Proteomes" id="UP000190166">
    <property type="component" value="Unassembled WGS sequence"/>
</dbReference>
<keyword evidence="3" id="KW-1185">Reference proteome</keyword>
<dbReference type="InterPro" id="IPR010852">
    <property type="entry name" value="ABATE"/>
</dbReference>
<evidence type="ECO:0000313" key="3">
    <source>
        <dbReference type="Proteomes" id="UP000190166"/>
    </source>
</evidence>
<sequence length="204" mass="22961">MSAPKSITSLRLDGGILCLDFVNTIDNRKRGIPHDYLNGFKELLQWYGHTRALSPKIIHTLERLAKDYPQKAAVVFEKSIALRELLHRLFTAGIAKKQPAAADSMQFNAYIGEAYANIEISWSAGAGTLQFNAPALEQVYWWLVKSAVELYTSGKPAEVKECPACGWLFLDKSRNGSRKWCSMSTCGDVSKVTRNYQRTKRKKT</sequence>
<evidence type="ECO:0000313" key="2">
    <source>
        <dbReference type="EMBL" id="SKD08711.1"/>
    </source>
</evidence>
<feature type="domain" description="Zinc finger CGNR" evidence="1">
    <location>
        <begin position="159"/>
        <end position="198"/>
    </location>
</feature>
<proteinExistence type="predicted"/>
<dbReference type="SUPFAM" id="SSF160904">
    <property type="entry name" value="Jann2411-like"/>
    <property type="match status" value="1"/>
</dbReference>
<evidence type="ECO:0000259" key="1">
    <source>
        <dbReference type="Pfam" id="PF11706"/>
    </source>
</evidence>
<dbReference type="AlphaFoldDB" id="A0A1T5P7N7"/>
<organism evidence="2 3">
    <name type="scientific">Chitinophaga ginsengisegetis</name>
    <dbReference type="NCBI Taxonomy" id="393003"/>
    <lineage>
        <taxon>Bacteria</taxon>
        <taxon>Pseudomonadati</taxon>
        <taxon>Bacteroidota</taxon>
        <taxon>Chitinophagia</taxon>
        <taxon>Chitinophagales</taxon>
        <taxon>Chitinophagaceae</taxon>
        <taxon>Chitinophaga</taxon>
    </lineage>
</organism>
<dbReference type="RefSeq" id="WP_079471878.1">
    <property type="nucleotide sequence ID" value="NZ_FUZZ01000004.1"/>
</dbReference>
<dbReference type="InterPro" id="IPR021005">
    <property type="entry name" value="Znf_CGNR"/>
</dbReference>
<dbReference type="Pfam" id="PF11706">
    <property type="entry name" value="zf-CGNR"/>
    <property type="match status" value="1"/>
</dbReference>
<accession>A0A1T5P7N7</accession>
<dbReference type="Gene3D" id="1.10.3300.10">
    <property type="entry name" value="Jann2411-like domain"/>
    <property type="match status" value="1"/>
</dbReference>
<dbReference type="InterPro" id="IPR023286">
    <property type="entry name" value="ABATE_dom_sf"/>
</dbReference>
<dbReference type="PANTHER" id="PTHR35525:SF3">
    <property type="entry name" value="BLL6575 PROTEIN"/>
    <property type="match status" value="1"/>
</dbReference>
<dbReference type="Pfam" id="PF07336">
    <property type="entry name" value="ABATE"/>
    <property type="match status" value="1"/>
</dbReference>
<dbReference type="EMBL" id="FUZZ01000004">
    <property type="protein sequence ID" value="SKD08711.1"/>
    <property type="molecule type" value="Genomic_DNA"/>
</dbReference>
<reference evidence="3" key="1">
    <citation type="submission" date="2017-02" db="EMBL/GenBank/DDBJ databases">
        <authorList>
            <person name="Varghese N."/>
            <person name="Submissions S."/>
        </authorList>
    </citation>
    <scope>NUCLEOTIDE SEQUENCE [LARGE SCALE GENOMIC DNA]</scope>
    <source>
        <strain evidence="3">DSM 18108</strain>
    </source>
</reference>